<organism evidence="1 2">
    <name type="scientific">Rodentibacter pneumotropicus</name>
    <dbReference type="NCBI Taxonomy" id="758"/>
    <lineage>
        <taxon>Bacteria</taxon>
        <taxon>Pseudomonadati</taxon>
        <taxon>Pseudomonadota</taxon>
        <taxon>Gammaproteobacteria</taxon>
        <taxon>Pasteurellales</taxon>
        <taxon>Pasteurellaceae</taxon>
        <taxon>Rodentibacter</taxon>
    </lineage>
</organism>
<sequence length="80" mass="8951">MTYGNPSMQSAVEKLLENQVEKIIVLPLYPQYSSTTTGALFDVLPTHSNTLAIYRPLNLSIPIIWINTILMPWCNPSKCG</sequence>
<evidence type="ECO:0000313" key="2">
    <source>
        <dbReference type="Proteomes" id="UP000278733"/>
    </source>
</evidence>
<dbReference type="KEGG" id="rpne:NCTC8284_03060"/>
<protein>
    <submittedName>
        <fullName evidence="1">Ferrochelatase</fullName>
        <ecNumber evidence="1">4.99.1.1</ecNumber>
    </submittedName>
</protein>
<reference evidence="1 2" key="1">
    <citation type="submission" date="2018-12" db="EMBL/GenBank/DDBJ databases">
        <authorList>
            <consortium name="Pathogen Informatics"/>
        </authorList>
    </citation>
    <scope>NUCLEOTIDE SEQUENCE [LARGE SCALE GENOMIC DNA]</scope>
    <source>
        <strain evidence="1 2">NCTC8284</strain>
    </source>
</reference>
<dbReference type="Pfam" id="PF00762">
    <property type="entry name" value="Ferrochelatase"/>
    <property type="match status" value="1"/>
</dbReference>
<dbReference type="GO" id="GO:0004325">
    <property type="term" value="F:ferrochelatase activity"/>
    <property type="evidence" value="ECO:0007669"/>
    <property type="project" value="InterPro"/>
</dbReference>
<dbReference type="AlphaFoldDB" id="A0A3S4W3I3"/>
<evidence type="ECO:0000313" key="1">
    <source>
        <dbReference type="EMBL" id="VEH67847.1"/>
    </source>
</evidence>
<gene>
    <name evidence="1" type="primary">hemH_1</name>
    <name evidence="1" type="ORF">NCTC8284_03060</name>
</gene>
<dbReference type="Proteomes" id="UP000278733">
    <property type="component" value="Chromosome"/>
</dbReference>
<dbReference type="GO" id="GO:0006783">
    <property type="term" value="P:heme biosynthetic process"/>
    <property type="evidence" value="ECO:0007669"/>
    <property type="project" value="InterPro"/>
</dbReference>
<dbReference type="Gene3D" id="3.40.50.1400">
    <property type="match status" value="1"/>
</dbReference>
<keyword evidence="1" id="KW-0456">Lyase</keyword>
<proteinExistence type="predicted"/>
<accession>A0A3S4W3I3</accession>
<name>A0A3S4W3I3_9PAST</name>
<dbReference type="SUPFAM" id="SSF53800">
    <property type="entry name" value="Chelatase"/>
    <property type="match status" value="1"/>
</dbReference>
<dbReference type="InterPro" id="IPR001015">
    <property type="entry name" value="Ferrochelatase"/>
</dbReference>
<dbReference type="EC" id="4.99.1.1" evidence="1"/>
<dbReference type="EMBL" id="LR134405">
    <property type="protein sequence ID" value="VEH67847.1"/>
    <property type="molecule type" value="Genomic_DNA"/>
</dbReference>